<keyword evidence="2" id="KW-1185">Reference proteome</keyword>
<dbReference type="RefSeq" id="WP_394513326.1">
    <property type="nucleotide sequence ID" value="NZ_JBIGHX010000008.1"/>
</dbReference>
<dbReference type="Gene3D" id="3.60.15.10">
    <property type="entry name" value="Ribonuclease Z/Hydroxyacylglutathione hydrolase-like"/>
    <property type="match status" value="1"/>
</dbReference>
<evidence type="ECO:0000313" key="2">
    <source>
        <dbReference type="Proteomes" id="UP001606302"/>
    </source>
</evidence>
<comment type="caution">
    <text evidence="1">The sequence shown here is derived from an EMBL/GenBank/DDBJ whole genome shotgun (WGS) entry which is preliminary data.</text>
</comment>
<dbReference type="InterPro" id="IPR036866">
    <property type="entry name" value="RibonucZ/Hydroxyglut_hydro"/>
</dbReference>
<dbReference type="EMBL" id="JBIGHX010000008">
    <property type="protein sequence ID" value="MFG6464059.1"/>
    <property type="molecule type" value="Genomic_DNA"/>
</dbReference>
<name>A0ABW7GQ06_9BURK</name>
<evidence type="ECO:0000313" key="1">
    <source>
        <dbReference type="EMBL" id="MFG6464059.1"/>
    </source>
</evidence>
<organism evidence="1 2">
    <name type="scientific">Pelomonas lactea</name>
    <dbReference type="NCBI Taxonomy" id="3299030"/>
    <lineage>
        <taxon>Bacteria</taxon>
        <taxon>Pseudomonadati</taxon>
        <taxon>Pseudomonadota</taxon>
        <taxon>Betaproteobacteria</taxon>
        <taxon>Burkholderiales</taxon>
        <taxon>Sphaerotilaceae</taxon>
        <taxon>Roseateles</taxon>
    </lineage>
</organism>
<reference evidence="1 2" key="1">
    <citation type="submission" date="2024-08" db="EMBL/GenBank/DDBJ databases">
        <authorList>
            <person name="Lu H."/>
        </authorList>
    </citation>
    <scope>NUCLEOTIDE SEQUENCE [LARGE SCALE GENOMIC DNA]</scope>
    <source>
        <strain evidence="1 2">DXS20W</strain>
    </source>
</reference>
<protein>
    <recommendedName>
        <fullName evidence="3">Metallohydrolase</fullName>
    </recommendedName>
</protein>
<accession>A0ABW7GQ06</accession>
<sequence>MAKAHKVVFYPVGNGDTSQVITTEGRRLLFDYRHCAKGEDSDEPEIDLASRLRSELKGSGKNYFDVVAFTHGDLDHIQGSTDFFHLEHDKKKQGGERKFAKEMWFPAAMLLVEPEDNPEREEYVLCLEARHRLLEGKGILVFSRPKVLIDWLEKELKKKGLASDARDHLFIDAGQLVPGFSLVQDALEVFCHSPFIKHCGDGEDIVRNDASLIFNVRMQIGSDLYDYLEVGDSTWEVLEEIVETTKKHDNMDRLAWDIFNIPHHCSYKALSDEKGEKKTTPKPGVEKILLGGKPGSYIVSSSRPIPDIKEAYKQEQPPHIQARNTYEEYVKKVDGNDFLVTGEEPRANAPEPIEFEITSQGLSLKSAAVAGAAAIVRSVAPRAG</sequence>
<evidence type="ECO:0008006" key="3">
    <source>
        <dbReference type="Google" id="ProtNLM"/>
    </source>
</evidence>
<proteinExistence type="predicted"/>
<gene>
    <name evidence="1" type="ORF">ACG04Q_20975</name>
</gene>
<dbReference type="SUPFAM" id="SSF56281">
    <property type="entry name" value="Metallo-hydrolase/oxidoreductase"/>
    <property type="match status" value="1"/>
</dbReference>
<dbReference type="Proteomes" id="UP001606302">
    <property type="component" value="Unassembled WGS sequence"/>
</dbReference>